<keyword evidence="3" id="KW-1185">Reference proteome</keyword>
<proteinExistence type="predicted"/>
<dbReference type="Pfam" id="PF19809">
    <property type="entry name" value="DUF6292"/>
    <property type="match status" value="1"/>
</dbReference>
<dbReference type="AlphaFoldDB" id="A0A7W9M1I5"/>
<dbReference type="Proteomes" id="UP000552097">
    <property type="component" value="Unassembled WGS sequence"/>
</dbReference>
<gene>
    <name evidence="2" type="ORF">F4560_003749</name>
</gene>
<accession>A0A7W9M1I5</accession>
<sequence>MDPDLDFDNTPARGLQRYVTAVAAELGLVGECSCADPGPPATAYLAVEGYVPSLPDQDLALLWDEEFGWAGAVETLTGEPPVVIAYLRGDVLPATAEVAAFVAAMLRGDHPGDPRPMRLRAYGAADDLMDRLSEYPAGTTRPDLG</sequence>
<protein>
    <recommendedName>
        <fullName evidence="1">DUF6292 domain-containing protein</fullName>
    </recommendedName>
</protein>
<evidence type="ECO:0000313" key="3">
    <source>
        <dbReference type="Proteomes" id="UP000552097"/>
    </source>
</evidence>
<evidence type="ECO:0000313" key="2">
    <source>
        <dbReference type="EMBL" id="MBB5803981.1"/>
    </source>
</evidence>
<dbReference type="RefSeq" id="WP_184921596.1">
    <property type="nucleotide sequence ID" value="NZ_JACHMO010000001.1"/>
</dbReference>
<dbReference type="InterPro" id="IPR046259">
    <property type="entry name" value="DUF6292"/>
</dbReference>
<reference evidence="2 3" key="1">
    <citation type="submission" date="2020-08" db="EMBL/GenBank/DDBJ databases">
        <title>Sequencing the genomes of 1000 actinobacteria strains.</title>
        <authorList>
            <person name="Klenk H.-P."/>
        </authorList>
    </citation>
    <scope>NUCLEOTIDE SEQUENCE [LARGE SCALE GENOMIC DNA]</scope>
    <source>
        <strain evidence="2 3">DSM 45486</strain>
    </source>
</reference>
<organism evidence="2 3">
    <name type="scientific">Saccharothrix ecbatanensis</name>
    <dbReference type="NCBI Taxonomy" id="1105145"/>
    <lineage>
        <taxon>Bacteria</taxon>
        <taxon>Bacillati</taxon>
        <taxon>Actinomycetota</taxon>
        <taxon>Actinomycetes</taxon>
        <taxon>Pseudonocardiales</taxon>
        <taxon>Pseudonocardiaceae</taxon>
        <taxon>Saccharothrix</taxon>
    </lineage>
</organism>
<dbReference type="EMBL" id="JACHMO010000001">
    <property type="protein sequence ID" value="MBB5803981.1"/>
    <property type="molecule type" value="Genomic_DNA"/>
</dbReference>
<evidence type="ECO:0000259" key="1">
    <source>
        <dbReference type="Pfam" id="PF19809"/>
    </source>
</evidence>
<feature type="domain" description="DUF6292" evidence="1">
    <location>
        <begin position="18"/>
        <end position="103"/>
    </location>
</feature>
<name>A0A7W9M1I5_9PSEU</name>
<comment type="caution">
    <text evidence="2">The sequence shown here is derived from an EMBL/GenBank/DDBJ whole genome shotgun (WGS) entry which is preliminary data.</text>
</comment>